<organism evidence="3 4">
    <name type="scientific">Albidovulum salinarum</name>
    <dbReference type="NCBI Taxonomy" id="2984153"/>
    <lineage>
        <taxon>Bacteria</taxon>
        <taxon>Pseudomonadati</taxon>
        <taxon>Pseudomonadota</taxon>
        <taxon>Alphaproteobacteria</taxon>
        <taxon>Rhodobacterales</taxon>
        <taxon>Paracoccaceae</taxon>
        <taxon>Albidovulum</taxon>
    </lineage>
</organism>
<evidence type="ECO:0000313" key="4">
    <source>
        <dbReference type="Proteomes" id="UP001209535"/>
    </source>
</evidence>
<gene>
    <name evidence="3" type="ORF">OEZ60_09815</name>
</gene>
<evidence type="ECO:0000313" key="3">
    <source>
        <dbReference type="EMBL" id="MCU9848304.1"/>
    </source>
</evidence>
<accession>A0ABT2X4M3</accession>
<feature type="transmembrane region" description="Helical" evidence="1">
    <location>
        <begin position="237"/>
        <end position="258"/>
    </location>
</feature>
<dbReference type="PANTHER" id="PTHR22911:SF103">
    <property type="entry name" value="BLR2811 PROTEIN"/>
    <property type="match status" value="1"/>
</dbReference>
<reference evidence="3 4" key="1">
    <citation type="submission" date="2022-10" db="EMBL/GenBank/DDBJ databases">
        <title>Defluviimonas sp. nov., isolated from ocean surface sediments.</title>
        <authorList>
            <person name="He W."/>
            <person name="Wang L."/>
            <person name="Zhang D.-F."/>
        </authorList>
    </citation>
    <scope>NUCLEOTIDE SEQUENCE [LARGE SCALE GENOMIC DNA]</scope>
    <source>
        <strain evidence="3 4">WL0024</strain>
    </source>
</reference>
<dbReference type="SUPFAM" id="SSF103481">
    <property type="entry name" value="Multidrug resistance efflux transporter EmrE"/>
    <property type="match status" value="2"/>
</dbReference>
<sequence length="327" mass="34452">MGLAEADSARQTELRVTGIASVIGAMVLFSINDMTIKFLSGDYALHQVVLVRSLVALAMLLGVIVPLGGGYRMLRTRRLGMHGLRGLCVVVANSAFFAGLAVLPLADAVAIFFISPLLITVLSVVLLGETVGARRWVAVIAGLTGVVVMLRPGSAAFQPAAILPIAAAVAYAMLAILTRKIGGTERAITMAVYIQLVFILVSSAMGLAFGDGRLADGGSGPIAFLFREWVWPPGSDWLVLVALGVANGLAALLVSQAYRLAEAALIAPFEYVAMPLAVFWGIVVFGEWPDGTTWAGIALILGGGLYLFLRDATARRRIAARRPPPAR</sequence>
<keyword evidence="1" id="KW-1133">Transmembrane helix</keyword>
<dbReference type="Gene3D" id="1.10.3730.20">
    <property type="match status" value="1"/>
</dbReference>
<feature type="transmembrane region" description="Helical" evidence="1">
    <location>
        <begin position="291"/>
        <end position="309"/>
    </location>
</feature>
<comment type="caution">
    <text evidence="3">The sequence shown here is derived from an EMBL/GenBank/DDBJ whole genome shotgun (WGS) entry which is preliminary data.</text>
</comment>
<evidence type="ECO:0000256" key="1">
    <source>
        <dbReference type="SAM" id="Phobius"/>
    </source>
</evidence>
<feature type="transmembrane region" description="Helical" evidence="1">
    <location>
        <begin position="190"/>
        <end position="209"/>
    </location>
</feature>
<feature type="transmembrane region" description="Helical" evidence="1">
    <location>
        <begin position="160"/>
        <end position="178"/>
    </location>
</feature>
<dbReference type="RefSeq" id="WP_263335485.1">
    <property type="nucleotide sequence ID" value="NZ_JAOVQO010000008.1"/>
</dbReference>
<dbReference type="InterPro" id="IPR000620">
    <property type="entry name" value="EamA_dom"/>
</dbReference>
<dbReference type="Proteomes" id="UP001209535">
    <property type="component" value="Unassembled WGS sequence"/>
</dbReference>
<feature type="transmembrane region" description="Helical" evidence="1">
    <location>
        <begin position="83"/>
        <end position="103"/>
    </location>
</feature>
<feature type="transmembrane region" description="Helical" evidence="1">
    <location>
        <begin position="12"/>
        <end position="31"/>
    </location>
</feature>
<feature type="transmembrane region" description="Helical" evidence="1">
    <location>
        <begin position="135"/>
        <end position="154"/>
    </location>
</feature>
<feature type="transmembrane region" description="Helical" evidence="1">
    <location>
        <begin position="51"/>
        <end position="71"/>
    </location>
</feature>
<keyword evidence="4" id="KW-1185">Reference proteome</keyword>
<dbReference type="InterPro" id="IPR037185">
    <property type="entry name" value="EmrE-like"/>
</dbReference>
<keyword evidence="1" id="KW-0472">Membrane</keyword>
<feature type="transmembrane region" description="Helical" evidence="1">
    <location>
        <begin position="265"/>
        <end position="285"/>
    </location>
</feature>
<dbReference type="Pfam" id="PF00892">
    <property type="entry name" value="EamA"/>
    <property type="match status" value="2"/>
</dbReference>
<name>A0ABT2X4M3_9RHOB</name>
<dbReference type="PANTHER" id="PTHR22911">
    <property type="entry name" value="ACYL-MALONYL CONDENSING ENZYME-RELATED"/>
    <property type="match status" value="1"/>
</dbReference>
<protein>
    <submittedName>
        <fullName evidence="3">DMT family transporter</fullName>
    </submittedName>
</protein>
<evidence type="ECO:0000259" key="2">
    <source>
        <dbReference type="Pfam" id="PF00892"/>
    </source>
</evidence>
<feature type="transmembrane region" description="Helical" evidence="1">
    <location>
        <begin position="109"/>
        <end position="128"/>
    </location>
</feature>
<dbReference type="EMBL" id="JAOVQO010000008">
    <property type="protein sequence ID" value="MCU9848304.1"/>
    <property type="molecule type" value="Genomic_DNA"/>
</dbReference>
<feature type="domain" description="EamA" evidence="2">
    <location>
        <begin position="160"/>
        <end position="306"/>
    </location>
</feature>
<keyword evidence="1" id="KW-0812">Transmembrane</keyword>
<proteinExistence type="predicted"/>
<feature type="domain" description="EamA" evidence="2">
    <location>
        <begin position="17"/>
        <end position="150"/>
    </location>
</feature>